<dbReference type="PROSITE" id="PS01136">
    <property type="entry name" value="UPF0034"/>
    <property type="match status" value="1"/>
</dbReference>
<dbReference type="GO" id="GO:0102266">
    <property type="term" value="F:tRNA-dihydrouridine20a synthase activity"/>
    <property type="evidence" value="ECO:0007669"/>
    <property type="project" value="RHEA"/>
</dbReference>
<dbReference type="SUPFAM" id="SSF51395">
    <property type="entry name" value="FMN-linked oxidoreductases"/>
    <property type="match status" value="1"/>
</dbReference>
<evidence type="ECO:0000256" key="1">
    <source>
        <dbReference type="ARBA" id="ARBA00001917"/>
    </source>
</evidence>
<feature type="site" description="Interacts with tRNA" evidence="9">
    <location>
        <position position="186"/>
    </location>
</feature>
<dbReference type="GO" id="GO:0050660">
    <property type="term" value="F:flavin adenine dinucleotide binding"/>
    <property type="evidence" value="ECO:0007669"/>
    <property type="project" value="InterPro"/>
</dbReference>
<comment type="catalytic activity">
    <reaction evidence="9">
        <text>5,6-dihydrouridine(20a) in tRNA + NADP(+) = uridine(20a) in tRNA + NADPH + H(+)</text>
        <dbReference type="Rhea" id="RHEA:53344"/>
        <dbReference type="Rhea" id="RHEA-COMP:13535"/>
        <dbReference type="Rhea" id="RHEA-COMP:13536"/>
        <dbReference type="ChEBI" id="CHEBI:15378"/>
        <dbReference type="ChEBI" id="CHEBI:57783"/>
        <dbReference type="ChEBI" id="CHEBI:58349"/>
        <dbReference type="ChEBI" id="CHEBI:65315"/>
        <dbReference type="ChEBI" id="CHEBI:74443"/>
    </reaction>
</comment>
<evidence type="ECO:0000313" key="13">
    <source>
        <dbReference type="Proteomes" id="UP000219167"/>
    </source>
</evidence>
<evidence type="ECO:0000256" key="7">
    <source>
        <dbReference type="ARBA" id="ARBA00022884"/>
    </source>
</evidence>
<feature type="binding site" evidence="9">
    <location>
        <position position="70"/>
    </location>
    <ligand>
        <name>FMN</name>
        <dbReference type="ChEBI" id="CHEBI:58210"/>
    </ligand>
</feature>
<evidence type="ECO:0000256" key="3">
    <source>
        <dbReference type="ARBA" id="ARBA00022630"/>
    </source>
</evidence>
<dbReference type="Gene3D" id="1.20.120.1460">
    <property type="match status" value="1"/>
</dbReference>
<comment type="catalytic activity">
    <reaction evidence="9">
        <text>5,6-dihydrouridine(20a) in tRNA + NAD(+) = uridine(20a) in tRNA + NADH + H(+)</text>
        <dbReference type="Rhea" id="RHEA:53348"/>
        <dbReference type="Rhea" id="RHEA-COMP:13535"/>
        <dbReference type="Rhea" id="RHEA-COMP:13536"/>
        <dbReference type="ChEBI" id="CHEBI:15378"/>
        <dbReference type="ChEBI" id="CHEBI:57540"/>
        <dbReference type="ChEBI" id="CHEBI:57945"/>
        <dbReference type="ChEBI" id="CHEBI:65315"/>
        <dbReference type="ChEBI" id="CHEBI:74443"/>
    </reaction>
</comment>
<dbReference type="InterPro" id="IPR004653">
    <property type="entry name" value="DusA"/>
</dbReference>
<feature type="binding site" evidence="9">
    <location>
        <position position="171"/>
    </location>
    <ligand>
        <name>FMN</name>
        <dbReference type="ChEBI" id="CHEBI:58210"/>
    </ligand>
</feature>
<name>A0A285UA55_9HYPH</name>
<evidence type="ECO:0000256" key="5">
    <source>
        <dbReference type="ARBA" id="ARBA00022694"/>
    </source>
</evidence>
<evidence type="ECO:0000256" key="4">
    <source>
        <dbReference type="ARBA" id="ARBA00022643"/>
    </source>
</evidence>
<accession>A0A285UA55</accession>
<dbReference type="GO" id="GO:0000049">
    <property type="term" value="F:tRNA binding"/>
    <property type="evidence" value="ECO:0007669"/>
    <property type="project" value="UniProtKB-UniRule"/>
</dbReference>
<organism evidence="12 13">
    <name type="scientific">Rhizobium subbaraonis</name>
    <dbReference type="NCBI Taxonomy" id="908946"/>
    <lineage>
        <taxon>Bacteria</taxon>
        <taxon>Pseudomonadati</taxon>
        <taxon>Pseudomonadota</taxon>
        <taxon>Alphaproteobacteria</taxon>
        <taxon>Hyphomicrobiales</taxon>
        <taxon>Rhizobiaceae</taxon>
        <taxon>Rhizobium/Agrobacterium group</taxon>
        <taxon>Rhizobium</taxon>
    </lineage>
</organism>
<dbReference type="CDD" id="cd02801">
    <property type="entry name" value="DUS_like_FMN"/>
    <property type="match status" value="1"/>
</dbReference>
<dbReference type="Proteomes" id="UP000219167">
    <property type="component" value="Unassembled WGS sequence"/>
</dbReference>
<feature type="site" description="Interacts with tRNA; defines subfamily-specific binding signature" evidence="9">
    <location>
        <position position="183"/>
    </location>
</feature>
<feature type="compositionally biased region" description="Low complexity" evidence="10">
    <location>
        <begin position="326"/>
        <end position="335"/>
    </location>
</feature>
<keyword evidence="5 9" id="KW-0819">tRNA processing</keyword>
<keyword evidence="2 9" id="KW-0820">tRNA-binding</keyword>
<evidence type="ECO:0000256" key="6">
    <source>
        <dbReference type="ARBA" id="ARBA00022857"/>
    </source>
</evidence>
<dbReference type="AlphaFoldDB" id="A0A285UA55"/>
<feature type="site" description="Interacts with tRNA; defines subfamily-specific binding signature" evidence="9">
    <location>
        <position position="395"/>
    </location>
</feature>
<dbReference type="RefSeq" id="WP_245423470.1">
    <property type="nucleotide sequence ID" value="NZ_OBQD01000005.1"/>
</dbReference>
<keyword evidence="6 9" id="KW-0521">NADP</keyword>
<evidence type="ECO:0000313" key="12">
    <source>
        <dbReference type="EMBL" id="SOC38308.1"/>
    </source>
</evidence>
<comment type="caution">
    <text evidence="9">Lacks conserved residue(s) required for the propagation of feature annotation.</text>
</comment>
<feature type="site" description="Interacts with tRNA" evidence="9">
    <location>
        <position position="97"/>
    </location>
</feature>
<protein>
    <recommendedName>
        <fullName evidence="9">tRNA-dihydrouridine(20/20a) synthase</fullName>
        <ecNumber evidence="9">1.3.1.91</ecNumber>
    </recommendedName>
    <alternativeName>
        <fullName evidence="9">U20-specific dihydrouridine synthase</fullName>
        <shortName evidence="9">U20-specific Dus</shortName>
    </alternativeName>
    <alternativeName>
        <fullName evidence="9">tRNA-dihydrouridine synthase A</fullName>
    </alternativeName>
</protein>
<keyword evidence="4 9" id="KW-0288">FMN</keyword>
<comment type="similarity">
    <text evidence="9">Belongs to the Dus family. DusA subfamily.</text>
</comment>
<dbReference type="NCBIfam" id="NF008774">
    <property type="entry name" value="PRK11815.1"/>
    <property type="match status" value="1"/>
</dbReference>
<evidence type="ECO:0000256" key="2">
    <source>
        <dbReference type="ARBA" id="ARBA00022555"/>
    </source>
</evidence>
<evidence type="ECO:0000256" key="8">
    <source>
        <dbReference type="ARBA" id="ARBA00023002"/>
    </source>
</evidence>
<dbReference type="PANTHER" id="PTHR42907:SF1">
    <property type="entry name" value="FMN-LINKED OXIDOREDUCTASES SUPERFAMILY PROTEIN"/>
    <property type="match status" value="1"/>
</dbReference>
<keyword evidence="3 9" id="KW-0285">Flavoprotein</keyword>
<dbReference type="Pfam" id="PF01207">
    <property type="entry name" value="Dus"/>
    <property type="match status" value="1"/>
</dbReference>
<dbReference type="InterPro" id="IPR013785">
    <property type="entry name" value="Aldolase_TIM"/>
</dbReference>
<feature type="site" description="Interacts with tRNA; defines subfamily-specific binding signature" evidence="9">
    <location>
        <position position="398"/>
    </location>
</feature>
<feature type="binding site" evidence="9">
    <location>
        <begin position="211"/>
        <end position="213"/>
    </location>
    <ligand>
        <name>FMN</name>
        <dbReference type="ChEBI" id="CHEBI:58210"/>
    </ligand>
</feature>
<gene>
    <name evidence="9" type="primary">dusA</name>
    <name evidence="12" type="ORF">SAMN05892877_10578</name>
</gene>
<keyword evidence="7 9" id="KW-0694">RNA-binding</keyword>
<dbReference type="GO" id="GO:0010181">
    <property type="term" value="F:FMN binding"/>
    <property type="evidence" value="ECO:0007669"/>
    <property type="project" value="UniProtKB-UniRule"/>
</dbReference>
<comment type="function">
    <text evidence="9">Catalyzes the synthesis of 5,6-dihydrouridine (D), a modified base found in the D-loop of most tRNAs, via the reduction of the C5-C6 double bond in target uridines. Specifically modifies U20 and U20a in tRNAs.</text>
</comment>
<feature type="binding site" evidence="9">
    <location>
        <position position="139"/>
    </location>
    <ligand>
        <name>FMN</name>
        <dbReference type="ChEBI" id="CHEBI:58210"/>
    </ligand>
</feature>
<comment type="catalytic activity">
    <reaction evidence="9">
        <text>5,6-dihydrouridine(20) in tRNA + NAD(+) = uridine(20) in tRNA + NADH + H(+)</text>
        <dbReference type="Rhea" id="RHEA:53340"/>
        <dbReference type="Rhea" id="RHEA-COMP:13533"/>
        <dbReference type="Rhea" id="RHEA-COMP:13534"/>
        <dbReference type="ChEBI" id="CHEBI:15378"/>
        <dbReference type="ChEBI" id="CHEBI:57540"/>
        <dbReference type="ChEBI" id="CHEBI:57945"/>
        <dbReference type="ChEBI" id="CHEBI:65315"/>
        <dbReference type="ChEBI" id="CHEBI:74443"/>
        <dbReference type="EC" id="1.3.1.91"/>
    </reaction>
</comment>
<dbReference type="PANTHER" id="PTHR42907">
    <property type="entry name" value="FMN-LINKED OXIDOREDUCTASES SUPERFAMILY PROTEIN"/>
    <property type="match status" value="1"/>
</dbReference>
<dbReference type="EMBL" id="OBQD01000005">
    <property type="protein sequence ID" value="SOC38308.1"/>
    <property type="molecule type" value="Genomic_DNA"/>
</dbReference>
<dbReference type="InterPro" id="IPR035587">
    <property type="entry name" value="DUS-like_FMN-bd"/>
</dbReference>
<sequence length="433" mass="45266">MYSNALRTGTKIFATAPMIDWSDRHYRYFARQLSKNALLYTEMIVADAILRGNRDRLLGYDTVEHPLALQLGGNDPAKLAEAARIGAGFGYDEINLNVGCPSDRVQSGTFGACLMREPQLVADCVAAMKAAVTIPVTVKCRIGVDDQDPEIALRDLVGRVRAAGVDAVWVHARKAWLQGLSPKENRDIPPLDYGLVRRLKAENPDLFVGLNGGLHTLEQAQAEIGRPGEGLDGAMLGRAAYQDSGVLTGVDAVFAPAGIRSLEASPSAALANGPRVQPFGPSSFRREEDGGPHDAAGNLSAGVGDTRPPLGSAEARPAERGGEGGAAATAGTDGSLVRHTPASQGEAGVLSDAAFFEGVRDAMMAYADGVIAGGGRLNHVTRHMVGLFQGVPGARRYRQILSADATRPGAGPEVIAAAFAAVLEAGADRAAAE</sequence>
<feature type="binding site" evidence="9">
    <location>
        <begin position="237"/>
        <end position="238"/>
    </location>
    <ligand>
        <name>FMN</name>
        <dbReference type="ChEBI" id="CHEBI:58210"/>
    </ligand>
</feature>
<comment type="catalytic activity">
    <reaction evidence="9">
        <text>5,6-dihydrouridine(20) in tRNA + NADP(+) = uridine(20) in tRNA + NADPH + H(+)</text>
        <dbReference type="Rhea" id="RHEA:53336"/>
        <dbReference type="Rhea" id="RHEA-COMP:13533"/>
        <dbReference type="Rhea" id="RHEA-COMP:13534"/>
        <dbReference type="ChEBI" id="CHEBI:15378"/>
        <dbReference type="ChEBI" id="CHEBI:57783"/>
        <dbReference type="ChEBI" id="CHEBI:58349"/>
        <dbReference type="ChEBI" id="CHEBI:65315"/>
        <dbReference type="ChEBI" id="CHEBI:74443"/>
        <dbReference type="EC" id="1.3.1.91"/>
    </reaction>
</comment>
<dbReference type="GO" id="GO:0102264">
    <property type="term" value="F:tRNA-dihydrouridine20 synthase activity"/>
    <property type="evidence" value="ECO:0007669"/>
    <property type="project" value="UniProtKB-EC"/>
</dbReference>
<feature type="domain" description="DUS-like FMN-binding" evidence="11">
    <location>
        <begin position="15"/>
        <end position="248"/>
    </location>
</feature>
<dbReference type="Gene3D" id="3.20.20.70">
    <property type="entry name" value="Aldolase class I"/>
    <property type="match status" value="1"/>
</dbReference>
<evidence type="ECO:0000256" key="10">
    <source>
        <dbReference type="SAM" id="MobiDB-lite"/>
    </source>
</evidence>
<dbReference type="HAMAP" id="MF_02041">
    <property type="entry name" value="DusA_subfam"/>
    <property type="match status" value="1"/>
</dbReference>
<feature type="region of interest" description="Disordered" evidence="10">
    <location>
        <begin position="270"/>
        <end position="343"/>
    </location>
</feature>
<keyword evidence="8 9" id="KW-0560">Oxidoreductase</keyword>
<comment type="cofactor">
    <cofactor evidence="1 9">
        <name>FMN</name>
        <dbReference type="ChEBI" id="CHEBI:58210"/>
    </cofactor>
</comment>
<keyword evidence="13" id="KW-1185">Reference proteome</keyword>
<evidence type="ECO:0000259" key="11">
    <source>
        <dbReference type="Pfam" id="PF01207"/>
    </source>
</evidence>
<evidence type="ECO:0000256" key="9">
    <source>
        <dbReference type="HAMAP-Rule" id="MF_02041"/>
    </source>
</evidence>
<proteinExistence type="inferred from homology"/>
<feature type="active site" description="Proton donor" evidence="9">
    <location>
        <position position="100"/>
    </location>
</feature>
<dbReference type="EC" id="1.3.1.91" evidence="9"/>
<dbReference type="InterPro" id="IPR018517">
    <property type="entry name" value="tRNA_hU_synthase_CS"/>
</dbReference>
<reference evidence="12 13" key="1">
    <citation type="submission" date="2017-08" db="EMBL/GenBank/DDBJ databases">
        <authorList>
            <person name="de Groot N.N."/>
        </authorList>
    </citation>
    <scope>NUCLEOTIDE SEQUENCE [LARGE SCALE GENOMIC DNA]</scope>
    <source>
        <strain evidence="12 13">JC85</strain>
    </source>
</reference>